<proteinExistence type="inferred from homology"/>
<comment type="similarity">
    <text evidence="2">Belongs to the SLC29A/ENT transporter (TC 2.A.57) family.</text>
</comment>
<evidence type="ECO:0000256" key="2">
    <source>
        <dbReference type="ARBA" id="ARBA00007965"/>
    </source>
</evidence>
<dbReference type="GO" id="GO:0005886">
    <property type="term" value="C:plasma membrane"/>
    <property type="evidence" value="ECO:0007669"/>
    <property type="project" value="TreeGrafter"/>
</dbReference>
<protein>
    <recommendedName>
        <fullName evidence="10">Nucleoside transporter FUN26</fullName>
    </recommendedName>
</protein>
<feature type="transmembrane region" description="Helical" evidence="7">
    <location>
        <begin position="170"/>
        <end position="189"/>
    </location>
</feature>
<dbReference type="GeneID" id="5543897"/>
<dbReference type="InParanoid" id="A7TPK8"/>
<reference evidence="8 9" key="1">
    <citation type="journal article" date="2007" name="Proc. Natl. Acad. Sci. U.S.A.">
        <title>Independent sorting-out of thousands of duplicated gene pairs in two yeast species descended from a whole-genome duplication.</title>
        <authorList>
            <person name="Scannell D.R."/>
            <person name="Frank A.C."/>
            <person name="Conant G.C."/>
            <person name="Byrne K.P."/>
            <person name="Woolfit M."/>
            <person name="Wolfe K.H."/>
        </authorList>
    </citation>
    <scope>NUCLEOTIDE SEQUENCE [LARGE SCALE GENOMIC DNA]</scope>
    <source>
        <strain evidence="9">ATCC 22028 / DSM 70294 / BCRC 21397 / CBS 2163 / NBRC 10782 / NRRL Y-8283 / UCD 57-17</strain>
    </source>
</reference>
<dbReference type="PANTHER" id="PTHR10332:SF88">
    <property type="entry name" value="EQUILIBRATIVE NUCLEOSIDE TRANSPORTER 1, ISOFORM A"/>
    <property type="match status" value="1"/>
</dbReference>
<dbReference type="STRING" id="436907.A7TPK8"/>
<dbReference type="Pfam" id="PF01733">
    <property type="entry name" value="Nucleoside_tran"/>
    <property type="match status" value="2"/>
</dbReference>
<evidence type="ECO:0008006" key="10">
    <source>
        <dbReference type="Google" id="ProtNLM"/>
    </source>
</evidence>
<accession>A7TPK8</accession>
<dbReference type="FunCoup" id="A7TPK8">
    <property type="interactions" value="282"/>
</dbReference>
<comment type="subcellular location">
    <subcellularLocation>
        <location evidence="1">Membrane</location>
        <topology evidence="1">Multi-pass membrane protein</topology>
    </subcellularLocation>
</comment>
<dbReference type="EMBL" id="DS480444">
    <property type="protein sequence ID" value="EDO15800.1"/>
    <property type="molecule type" value="Genomic_DNA"/>
</dbReference>
<dbReference type="PIRSF" id="PIRSF016379">
    <property type="entry name" value="ENT"/>
    <property type="match status" value="1"/>
</dbReference>
<dbReference type="InterPro" id="IPR002259">
    <property type="entry name" value="Eqnu_transpt"/>
</dbReference>
<feature type="transmembrane region" description="Helical" evidence="7">
    <location>
        <begin position="360"/>
        <end position="382"/>
    </location>
</feature>
<feature type="transmembrane region" description="Helical" evidence="7">
    <location>
        <begin position="330"/>
        <end position="348"/>
    </location>
</feature>
<dbReference type="HOGENOM" id="CLU_021611_3_0_1"/>
<keyword evidence="5 7" id="KW-1133">Transmembrane helix</keyword>
<keyword evidence="4 7" id="KW-0812">Transmembrane</keyword>
<evidence type="ECO:0000256" key="5">
    <source>
        <dbReference type="ARBA" id="ARBA00022989"/>
    </source>
</evidence>
<keyword evidence="6 7" id="KW-0472">Membrane</keyword>
<dbReference type="GO" id="GO:0034257">
    <property type="term" value="F:nicotinamide riboside transmembrane transporter activity"/>
    <property type="evidence" value="ECO:0007669"/>
    <property type="project" value="EnsemblFungi"/>
</dbReference>
<feature type="transmembrane region" description="Helical" evidence="7">
    <location>
        <begin position="69"/>
        <end position="94"/>
    </location>
</feature>
<dbReference type="SUPFAM" id="SSF103473">
    <property type="entry name" value="MFS general substrate transporter"/>
    <property type="match status" value="1"/>
</dbReference>
<evidence type="ECO:0000313" key="9">
    <source>
        <dbReference type="Proteomes" id="UP000000267"/>
    </source>
</evidence>
<dbReference type="AlphaFoldDB" id="A7TPK8"/>
<dbReference type="GO" id="GO:0000329">
    <property type="term" value="C:fungal-type vacuole membrane"/>
    <property type="evidence" value="ECO:0007669"/>
    <property type="project" value="EnsemblFungi"/>
</dbReference>
<evidence type="ECO:0000256" key="7">
    <source>
        <dbReference type="SAM" id="Phobius"/>
    </source>
</evidence>
<dbReference type="OrthoDB" id="46396at2759"/>
<dbReference type="eggNOG" id="KOG1479">
    <property type="taxonomic scope" value="Eukaryota"/>
</dbReference>
<feature type="transmembrane region" description="Helical" evidence="7">
    <location>
        <begin position="262"/>
        <end position="286"/>
    </location>
</feature>
<evidence type="ECO:0000256" key="6">
    <source>
        <dbReference type="ARBA" id="ARBA00023136"/>
    </source>
</evidence>
<dbReference type="Proteomes" id="UP000000267">
    <property type="component" value="Unassembled WGS sequence"/>
</dbReference>
<evidence type="ECO:0000313" key="8">
    <source>
        <dbReference type="EMBL" id="EDO15800.1"/>
    </source>
</evidence>
<feature type="transmembrane region" description="Helical" evidence="7">
    <location>
        <begin position="36"/>
        <end position="57"/>
    </location>
</feature>
<gene>
    <name evidence="8" type="ORF">Kpol_1040p13</name>
</gene>
<feature type="transmembrane region" description="Helical" evidence="7">
    <location>
        <begin position="135"/>
        <end position="163"/>
    </location>
</feature>
<evidence type="ECO:0000256" key="1">
    <source>
        <dbReference type="ARBA" id="ARBA00004141"/>
    </source>
</evidence>
<keyword evidence="3" id="KW-0813">Transport</keyword>
<keyword evidence="9" id="KW-1185">Reference proteome</keyword>
<dbReference type="RefSeq" id="XP_001643658.1">
    <property type="nucleotide sequence ID" value="XM_001643608.1"/>
</dbReference>
<organism evidence="9">
    <name type="scientific">Vanderwaltozyma polyspora (strain ATCC 22028 / DSM 70294 / BCRC 21397 / CBS 2163 / NBRC 10782 / NRRL Y-8283 / UCD 57-17)</name>
    <name type="common">Kluyveromyces polysporus</name>
    <dbReference type="NCBI Taxonomy" id="436907"/>
    <lineage>
        <taxon>Eukaryota</taxon>
        <taxon>Fungi</taxon>
        <taxon>Dikarya</taxon>
        <taxon>Ascomycota</taxon>
        <taxon>Saccharomycotina</taxon>
        <taxon>Saccharomycetes</taxon>
        <taxon>Saccharomycetales</taxon>
        <taxon>Saccharomycetaceae</taxon>
        <taxon>Vanderwaltozyma</taxon>
    </lineage>
</organism>
<dbReference type="PANTHER" id="PTHR10332">
    <property type="entry name" value="EQUILIBRATIVE NUCLEOSIDE TRANSPORTER"/>
    <property type="match status" value="1"/>
</dbReference>
<evidence type="ECO:0000256" key="4">
    <source>
        <dbReference type="ARBA" id="ARBA00022692"/>
    </source>
</evidence>
<feature type="transmembrane region" description="Helical" evidence="7">
    <location>
        <begin position="402"/>
        <end position="423"/>
    </location>
</feature>
<feature type="transmembrane region" description="Helical" evidence="7">
    <location>
        <begin position="201"/>
        <end position="222"/>
    </location>
</feature>
<feature type="transmembrane region" description="Helical" evidence="7">
    <location>
        <begin position="106"/>
        <end position="129"/>
    </location>
</feature>
<dbReference type="InterPro" id="IPR036259">
    <property type="entry name" value="MFS_trans_sf"/>
</dbReference>
<name>A7TPK8_VANPO</name>
<dbReference type="GO" id="GO:0015205">
    <property type="term" value="F:nucleobase transmembrane transporter activity"/>
    <property type="evidence" value="ECO:0007669"/>
    <property type="project" value="EnsemblFungi"/>
</dbReference>
<dbReference type="KEGG" id="vpo:Kpol_1040p13"/>
<dbReference type="PhylomeDB" id="A7TPK8"/>
<dbReference type="OMA" id="GSPWTTK"/>
<sequence length="430" mass="47984">MDEDTLVSSTRNSTANDEIPDLEGTTFFFKVCEPNYFTFLCIGMGLLWPWNCILSASEYFQNDIFHGTSIWANIFTSSMMSVSTVTSLLFNLWLSKRQMAYSQRVVRGLILEILVFSLLVAVTFVHSLFPQSLNFIWIMFLVVISAIGTALTQNGILAIANVYGSEYSQAVVLGQAIAGVLPSIVLFLITFSDKPDNKGSLIGIILYFLSTSLVSLICIYLFRSNNSDRVLKDTPTSFTESESLSDNKIFVPTELLYSKLKYLVLSIFVTFSVTMVFAVFASTIVARGIPLSDKQYIPLIFTVWNVGDLCGRFIAELPFFRNDSFTAYKTFVYSLSRIALLPLFFLFLRIPKRSPILQDISYIMLQFIFGLTSGQVISMSFMKIPGALDSDVEREAAGGFSNVFVSVGLAAGSLLSYVFVFIISKMKQTV</sequence>
<evidence type="ECO:0000256" key="3">
    <source>
        <dbReference type="ARBA" id="ARBA00022448"/>
    </source>
</evidence>